<evidence type="ECO:0000256" key="1">
    <source>
        <dbReference type="ARBA" id="ARBA00022980"/>
    </source>
</evidence>
<keyword evidence="2" id="KW-0687">Ribonucleoprotein</keyword>
<dbReference type="GO" id="GO:0005840">
    <property type="term" value="C:ribosome"/>
    <property type="evidence" value="ECO:0007669"/>
    <property type="project" value="UniProtKB-KW"/>
</dbReference>
<keyword evidence="1 4" id="KW-0689">Ribosomal protein</keyword>
<dbReference type="NCBIfam" id="NF005825">
    <property type="entry name" value="PRK07714.1"/>
    <property type="match status" value="1"/>
</dbReference>
<dbReference type="GO" id="GO:0003723">
    <property type="term" value="F:RNA binding"/>
    <property type="evidence" value="ECO:0007669"/>
    <property type="project" value="InterPro"/>
</dbReference>
<dbReference type="STRING" id="1314751.GCA_001591425_01143"/>
<gene>
    <name evidence="4" type="ORF">BC6307_12405</name>
</gene>
<evidence type="ECO:0000256" key="2">
    <source>
        <dbReference type="ARBA" id="ARBA00023274"/>
    </source>
</evidence>
<dbReference type="GO" id="GO:1990904">
    <property type="term" value="C:ribonucleoprotein complex"/>
    <property type="evidence" value="ECO:0007669"/>
    <property type="project" value="UniProtKB-KW"/>
</dbReference>
<dbReference type="InterPro" id="IPR004038">
    <property type="entry name" value="Ribosomal_eL8/eL30/eS12/Gad45"/>
</dbReference>
<evidence type="ECO:0000313" key="4">
    <source>
        <dbReference type="EMBL" id="AST92020.1"/>
    </source>
</evidence>
<dbReference type="PANTHER" id="PTHR11449">
    <property type="entry name" value="RIBOSOMAL PROTEIN L30"/>
    <property type="match status" value="1"/>
</dbReference>
<sequence length="100" mass="11036">MINNNWLSTLGLATRARKTVTGEELVLKEVRSGKAKLVLLAGDASQNTAKKIQDKCKHYEIPIKVVVDRYELGRAIGKEARVVIAIVDKGFATKLLTMLD</sequence>
<organism evidence="4 5">
    <name type="scientific">Sutcliffiella cohnii</name>
    <dbReference type="NCBI Taxonomy" id="33932"/>
    <lineage>
        <taxon>Bacteria</taxon>
        <taxon>Bacillati</taxon>
        <taxon>Bacillota</taxon>
        <taxon>Bacilli</taxon>
        <taxon>Bacillales</taxon>
        <taxon>Bacillaceae</taxon>
        <taxon>Sutcliffiella</taxon>
    </lineage>
</organism>
<proteinExistence type="predicted"/>
<dbReference type="InterPro" id="IPR029064">
    <property type="entry name" value="Ribosomal_eL30-like_sf"/>
</dbReference>
<dbReference type="AlphaFoldDB" id="A0A223KRA2"/>
<dbReference type="KEGG" id="bcoh:BC6307_12405"/>
<reference evidence="4 5" key="1">
    <citation type="submission" date="2016-12" db="EMBL/GenBank/DDBJ databases">
        <title>The whole genome sequencing and assembly of Bacillus cohnii DSM 6307T strain.</title>
        <authorList>
            <person name="Lee Y.-J."/>
            <person name="Yi H."/>
            <person name="Bahn Y.-S."/>
            <person name="Kim J.F."/>
            <person name="Lee D.-W."/>
        </authorList>
    </citation>
    <scope>NUCLEOTIDE SEQUENCE [LARGE SCALE GENOMIC DNA]</scope>
    <source>
        <strain evidence="4 5">DSM 6307</strain>
    </source>
</reference>
<dbReference type="InterPro" id="IPR039109">
    <property type="entry name" value="Ribosomal_eL30-like"/>
</dbReference>
<dbReference type="EMBL" id="CP018866">
    <property type="protein sequence ID" value="AST92020.1"/>
    <property type="molecule type" value="Genomic_DNA"/>
</dbReference>
<evidence type="ECO:0000259" key="3">
    <source>
        <dbReference type="Pfam" id="PF01248"/>
    </source>
</evidence>
<accession>A0A223KRA2</accession>
<feature type="domain" description="Ribosomal protein eL8/eL30/eS12/Gadd45" evidence="3">
    <location>
        <begin position="6"/>
        <end position="95"/>
    </location>
</feature>
<keyword evidence="5" id="KW-1185">Reference proteome</keyword>
<dbReference type="Proteomes" id="UP000215224">
    <property type="component" value="Chromosome"/>
</dbReference>
<dbReference type="SUPFAM" id="SSF55315">
    <property type="entry name" value="L30e-like"/>
    <property type="match status" value="1"/>
</dbReference>
<dbReference type="Gene3D" id="3.30.1330.30">
    <property type="match status" value="1"/>
</dbReference>
<dbReference type="Pfam" id="PF01248">
    <property type="entry name" value="Ribosomal_L7Ae"/>
    <property type="match status" value="1"/>
</dbReference>
<evidence type="ECO:0000313" key="5">
    <source>
        <dbReference type="Proteomes" id="UP000215224"/>
    </source>
</evidence>
<protein>
    <submittedName>
        <fullName evidence="4">50S ribosomal protein L7</fullName>
    </submittedName>
</protein>
<name>A0A223KRA2_9BACI</name>